<dbReference type="InterPro" id="IPR000843">
    <property type="entry name" value="HTH_LacI"/>
</dbReference>
<evidence type="ECO:0000256" key="1">
    <source>
        <dbReference type="ARBA" id="ARBA00023015"/>
    </source>
</evidence>
<protein>
    <submittedName>
        <fullName evidence="5">LacI family DNA-binding transcriptional regulator</fullName>
    </submittedName>
</protein>
<dbReference type="Proteomes" id="UP001589610">
    <property type="component" value="Unassembled WGS sequence"/>
</dbReference>
<keyword evidence="6" id="KW-1185">Reference proteome</keyword>
<sequence length="353" mass="36928">MLGSLGALPPVQDLGVEEVMTDLPTLAQVAAEAGVSPATASRVLTGSVRVSTSTRRQVHDAISRLGYVRHRAPRGGSGRRSDQVVAIVVCEPAHRLFTEPFYARMITAAEEVLTGHGVPLAVMTATAATSTIATPPLVAGSIDGVLLIGARDRHPLVVTLAASGIPVRSAGRPPDGIDLPHVDMDNRDGGRQAAEHLLLGGRRSIGVIAGPPALPAARDRLDGFMQTLALAGMTGVPVAYGDFSHTSGVHGMQWLLRRMPHVDAVFAASDVMAAAALQTLRRAGRRVPEDVAVIGFDDAPAARRTSPTLTTVRQPVEEFSALATRLLLLSMSSSGAPHDNPVLPTELVVRESA</sequence>
<dbReference type="InterPro" id="IPR028082">
    <property type="entry name" value="Peripla_BP_I"/>
</dbReference>
<dbReference type="Gene3D" id="3.40.50.2300">
    <property type="match status" value="2"/>
</dbReference>
<evidence type="ECO:0000259" key="4">
    <source>
        <dbReference type="PROSITE" id="PS50932"/>
    </source>
</evidence>
<proteinExistence type="predicted"/>
<keyword evidence="3" id="KW-0804">Transcription</keyword>
<dbReference type="SUPFAM" id="SSF53822">
    <property type="entry name" value="Periplasmic binding protein-like I"/>
    <property type="match status" value="1"/>
</dbReference>
<evidence type="ECO:0000313" key="5">
    <source>
        <dbReference type="EMBL" id="MFB9678405.1"/>
    </source>
</evidence>
<dbReference type="PANTHER" id="PTHR30146">
    <property type="entry name" value="LACI-RELATED TRANSCRIPTIONAL REPRESSOR"/>
    <property type="match status" value="1"/>
</dbReference>
<organism evidence="5 6">
    <name type="scientific">Streptosporangium vulgare</name>
    <dbReference type="NCBI Taxonomy" id="46190"/>
    <lineage>
        <taxon>Bacteria</taxon>
        <taxon>Bacillati</taxon>
        <taxon>Actinomycetota</taxon>
        <taxon>Actinomycetes</taxon>
        <taxon>Streptosporangiales</taxon>
        <taxon>Streptosporangiaceae</taxon>
        <taxon>Streptosporangium</taxon>
    </lineage>
</organism>
<dbReference type="SUPFAM" id="SSF47413">
    <property type="entry name" value="lambda repressor-like DNA-binding domains"/>
    <property type="match status" value="1"/>
</dbReference>
<dbReference type="PROSITE" id="PS50932">
    <property type="entry name" value="HTH_LACI_2"/>
    <property type="match status" value="1"/>
</dbReference>
<dbReference type="SMART" id="SM00354">
    <property type="entry name" value="HTH_LACI"/>
    <property type="match status" value="1"/>
</dbReference>
<dbReference type="PANTHER" id="PTHR30146:SF109">
    <property type="entry name" value="HTH-TYPE TRANSCRIPTIONAL REGULATOR GALS"/>
    <property type="match status" value="1"/>
</dbReference>
<gene>
    <name evidence="5" type="ORF">ACFFRH_23235</name>
</gene>
<dbReference type="Pfam" id="PF13377">
    <property type="entry name" value="Peripla_BP_3"/>
    <property type="match status" value="1"/>
</dbReference>
<feature type="domain" description="HTH lacI-type" evidence="4">
    <location>
        <begin position="24"/>
        <end position="78"/>
    </location>
</feature>
<evidence type="ECO:0000256" key="2">
    <source>
        <dbReference type="ARBA" id="ARBA00023125"/>
    </source>
</evidence>
<dbReference type="GO" id="GO:0003677">
    <property type="term" value="F:DNA binding"/>
    <property type="evidence" value="ECO:0007669"/>
    <property type="project" value="UniProtKB-KW"/>
</dbReference>
<dbReference type="CDD" id="cd06267">
    <property type="entry name" value="PBP1_LacI_sugar_binding-like"/>
    <property type="match status" value="1"/>
</dbReference>
<accession>A0ABV5TIZ3</accession>
<dbReference type="Pfam" id="PF00356">
    <property type="entry name" value="LacI"/>
    <property type="match status" value="1"/>
</dbReference>
<dbReference type="Gene3D" id="1.10.260.40">
    <property type="entry name" value="lambda repressor-like DNA-binding domains"/>
    <property type="match status" value="1"/>
</dbReference>
<dbReference type="EMBL" id="JBHMBS010000011">
    <property type="protein sequence ID" value="MFB9678405.1"/>
    <property type="molecule type" value="Genomic_DNA"/>
</dbReference>
<dbReference type="InterPro" id="IPR046335">
    <property type="entry name" value="LacI/GalR-like_sensor"/>
</dbReference>
<reference evidence="5 6" key="1">
    <citation type="submission" date="2024-09" db="EMBL/GenBank/DDBJ databases">
        <authorList>
            <person name="Sun Q."/>
            <person name="Mori K."/>
        </authorList>
    </citation>
    <scope>NUCLEOTIDE SEQUENCE [LARGE SCALE GENOMIC DNA]</scope>
    <source>
        <strain evidence="5 6">JCM 3028</strain>
    </source>
</reference>
<evidence type="ECO:0000256" key="3">
    <source>
        <dbReference type="ARBA" id="ARBA00023163"/>
    </source>
</evidence>
<name>A0ABV5TIZ3_9ACTN</name>
<comment type="caution">
    <text evidence="5">The sequence shown here is derived from an EMBL/GenBank/DDBJ whole genome shotgun (WGS) entry which is preliminary data.</text>
</comment>
<keyword evidence="1" id="KW-0805">Transcription regulation</keyword>
<evidence type="ECO:0000313" key="6">
    <source>
        <dbReference type="Proteomes" id="UP001589610"/>
    </source>
</evidence>
<dbReference type="InterPro" id="IPR010982">
    <property type="entry name" value="Lambda_DNA-bd_dom_sf"/>
</dbReference>
<keyword evidence="2 5" id="KW-0238">DNA-binding</keyword>
<dbReference type="RefSeq" id="WP_344750291.1">
    <property type="nucleotide sequence ID" value="NZ_BAAAWW010000226.1"/>
</dbReference>
<dbReference type="CDD" id="cd01392">
    <property type="entry name" value="HTH_LacI"/>
    <property type="match status" value="1"/>
</dbReference>